<keyword evidence="4 6" id="KW-0863">Zinc-finger</keyword>
<feature type="transmembrane region" description="Helical" evidence="8">
    <location>
        <begin position="20"/>
        <end position="41"/>
    </location>
</feature>
<evidence type="ECO:0000256" key="2">
    <source>
        <dbReference type="ARBA" id="ARBA00012483"/>
    </source>
</evidence>
<evidence type="ECO:0000256" key="3">
    <source>
        <dbReference type="ARBA" id="ARBA00022723"/>
    </source>
</evidence>
<keyword evidence="8" id="KW-1133">Transmembrane helix</keyword>
<dbReference type="SUPFAM" id="SSF57850">
    <property type="entry name" value="RING/U-box"/>
    <property type="match status" value="1"/>
</dbReference>
<evidence type="ECO:0000256" key="7">
    <source>
        <dbReference type="SAM" id="MobiDB-lite"/>
    </source>
</evidence>
<evidence type="ECO:0000256" key="5">
    <source>
        <dbReference type="ARBA" id="ARBA00022833"/>
    </source>
</evidence>
<name>A0ABR2DU50_9ROSI</name>
<dbReference type="InterPro" id="IPR001841">
    <property type="entry name" value="Znf_RING"/>
</dbReference>
<proteinExistence type="predicted"/>
<feature type="domain" description="RING-type" evidence="9">
    <location>
        <begin position="76"/>
        <end position="113"/>
    </location>
</feature>
<dbReference type="Gene3D" id="3.30.40.10">
    <property type="entry name" value="Zinc/RING finger domain, C3HC4 (zinc finger)"/>
    <property type="match status" value="1"/>
</dbReference>
<keyword evidence="3" id="KW-0479">Metal-binding</keyword>
<evidence type="ECO:0000256" key="8">
    <source>
        <dbReference type="SAM" id="Phobius"/>
    </source>
</evidence>
<dbReference type="PANTHER" id="PTHR15710:SF22">
    <property type="entry name" value="RING-TYPE E3 UBIQUITIN TRANSFERASE"/>
    <property type="match status" value="1"/>
</dbReference>
<keyword evidence="11" id="KW-1185">Reference proteome</keyword>
<dbReference type="Proteomes" id="UP001472677">
    <property type="component" value="Unassembled WGS sequence"/>
</dbReference>
<organism evidence="10 11">
    <name type="scientific">Hibiscus sabdariffa</name>
    <name type="common">roselle</name>
    <dbReference type="NCBI Taxonomy" id="183260"/>
    <lineage>
        <taxon>Eukaryota</taxon>
        <taxon>Viridiplantae</taxon>
        <taxon>Streptophyta</taxon>
        <taxon>Embryophyta</taxon>
        <taxon>Tracheophyta</taxon>
        <taxon>Spermatophyta</taxon>
        <taxon>Magnoliopsida</taxon>
        <taxon>eudicotyledons</taxon>
        <taxon>Gunneridae</taxon>
        <taxon>Pentapetalae</taxon>
        <taxon>rosids</taxon>
        <taxon>malvids</taxon>
        <taxon>Malvales</taxon>
        <taxon>Malvaceae</taxon>
        <taxon>Malvoideae</taxon>
        <taxon>Hibiscus</taxon>
    </lineage>
</organism>
<dbReference type="EMBL" id="JBBPBM010000023">
    <property type="protein sequence ID" value="KAK8546457.1"/>
    <property type="molecule type" value="Genomic_DNA"/>
</dbReference>
<dbReference type="InterPro" id="IPR013083">
    <property type="entry name" value="Znf_RING/FYVE/PHD"/>
</dbReference>
<reference evidence="10 11" key="1">
    <citation type="journal article" date="2024" name="G3 (Bethesda)">
        <title>Genome assembly of Hibiscus sabdariffa L. provides insights into metabolisms of medicinal natural products.</title>
        <authorList>
            <person name="Kim T."/>
        </authorList>
    </citation>
    <scope>NUCLEOTIDE SEQUENCE [LARGE SCALE GENOMIC DNA]</scope>
    <source>
        <strain evidence="10">TK-2024</strain>
        <tissue evidence="10">Old leaves</tissue>
    </source>
</reference>
<comment type="catalytic activity">
    <reaction evidence="1">
        <text>S-ubiquitinyl-[E2 ubiquitin-conjugating enzyme]-L-cysteine + [acceptor protein]-L-lysine = [E2 ubiquitin-conjugating enzyme]-L-cysteine + N(6)-ubiquitinyl-[acceptor protein]-L-lysine.</text>
        <dbReference type="EC" id="2.3.2.27"/>
    </reaction>
</comment>
<dbReference type="PANTHER" id="PTHR15710">
    <property type="entry name" value="E3 UBIQUITIN-PROTEIN LIGASE PRAJA"/>
    <property type="match status" value="1"/>
</dbReference>
<accession>A0ABR2DU50</accession>
<gene>
    <name evidence="10" type="ORF">V6N12_027243</name>
</gene>
<keyword evidence="8" id="KW-0472">Membrane</keyword>
<feature type="region of interest" description="Disordered" evidence="7">
    <location>
        <begin position="132"/>
        <end position="153"/>
    </location>
</feature>
<dbReference type="EC" id="2.3.2.27" evidence="2"/>
<evidence type="ECO:0000259" key="9">
    <source>
        <dbReference type="PROSITE" id="PS50089"/>
    </source>
</evidence>
<evidence type="ECO:0000256" key="1">
    <source>
        <dbReference type="ARBA" id="ARBA00000900"/>
    </source>
</evidence>
<keyword evidence="8" id="KW-0812">Transmembrane</keyword>
<evidence type="ECO:0000256" key="6">
    <source>
        <dbReference type="PROSITE-ProRule" id="PRU00175"/>
    </source>
</evidence>
<dbReference type="PROSITE" id="PS50089">
    <property type="entry name" value="ZF_RING_2"/>
    <property type="match status" value="1"/>
</dbReference>
<evidence type="ECO:0000313" key="10">
    <source>
        <dbReference type="EMBL" id="KAK8546457.1"/>
    </source>
</evidence>
<sequence>MKKTWPFKVHSMSTTVETRVIGRLVPLVVINIMAPGCNLLLQYLSKNDPNQYTTPPAQKEAVEALPTVSIKDNLQCSVCLKDIKMGTEAKEMPCKHKFHDGCILPWLELHSSCLVFQFQLPLYYKKIESNANRNGQSSGRVGPEGVGSYSMVL</sequence>
<protein>
    <recommendedName>
        <fullName evidence="2">RING-type E3 ubiquitin transferase</fullName>
        <ecNumber evidence="2">2.3.2.27</ecNumber>
    </recommendedName>
</protein>
<comment type="caution">
    <text evidence="10">The sequence shown here is derived from an EMBL/GenBank/DDBJ whole genome shotgun (WGS) entry which is preliminary data.</text>
</comment>
<evidence type="ECO:0000313" key="11">
    <source>
        <dbReference type="Proteomes" id="UP001472677"/>
    </source>
</evidence>
<dbReference type="Pfam" id="PF13639">
    <property type="entry name" value="zf-RING_2"/>
    <property type="match status" value="1"/>
</dbReference>
<evidence type="ECO:0000256" key="4">
    <source>
        <dbReference type="ARBA" id="ARBA00022771"/>
    </source>
</evidence>
<keyword evidence="5" id="KW-0862">Zinc</keyword>